<comment type="subcellular location">
    <subcellularLocation>
        <location evidence="1">Endomembrane system</location>
        <topology evidence="1">Multi-pass membrane protein</topology>
    </subcellularLocation>
</comment>
<organism evidence="6 7">
    <name type="scientific">Antrihabitans stalactiti</name>
    <dbReference type="NCBI Taxonomy" id="2584121"/>
    <lineage>
        <taxon>Bacteria</taxon>
        <taxon>Bacillati</taxon>
        <taxon>Actinomycetota</taxon>
        <taxon>Actinomycetes</taxon>
        <taxon>Mycobacteriales</taxon>
        <taxon>Nocardiaceae</taxon>
        <taxon>Antrihabitans</taxon>
    </lineage>
</organism>
<evidence type="ECO:0000313" key="7">
    <source>
        <dbReference type="Proteomes" id="UP000535543"/>
    </source>
</evidence>
<dbReference type="InterPro" id="IPR007318">
    <property type="entry name" value="Phopholipid_MeTrfase"/>
</dbReference>
<name>A0A848KRH1_9NOCA</name>
<keyword evidence="6" id="KW-0489">Methyltransferase</keyword>
<evidence type="ECO:0000256" key="5">
    <source>
        <dbReference type="SAM" id="Phobius"/>
    </source>
</evidence>
<keyword evidence="6" id="KW-0808">Transferase</keyword>
<dbReference type="GO" id="GO:0032259">
    <property type="term" value="P:methylation"/>
    <property type="evidence" value="ECO:0007669"/>
    <property type="project" value="UniProtKB-KW"/>
</dbReference>
<keyword evidence="4 5" id="KW-0472">Membrane</keyword>
<dbReference type="PANTHER" id="PTHR43847:SF1">
    <property type="entry name" value="BLL3993 PROTEIN"/>
    <property type="match status" value="1"/>
</dbReference>
<evidence type="ECO:0000313" key="6">
    <source>
        <dbReference type="EMBL" id="NMN98197.1"/>
    </source>
</evidence>
<keyword evidence="2 5" id="KW-0812">Transmembrane</keyword>
<dbReference type="InterPro" id="IPR052527">
    <property type="entry name" value="Metal_cation-efflux_comp"/>
</dbReference>
<sequence length="193" mass="21763">MDDAFSLVIPLLWLAWVIYWLALARGNKDNSRKEPIASRLGHIVPLAIGGYLLFSDAVPNWLLRSPIFPGNWVTDSIGLACVVVGLGFTVWAREHLGRNWSGTVTVKVGHELVRSGPYGLVRHPIYTGLLLAFIGSAVARDEWRAVVALVIIFGALWRKFRLEEKWMSEQFGADYDNYRQEVPALVPQYRRSS</sequence>
<comment type="caution">
    <text evidence="6">The sequence shown here is derived from an EMBL/GenBank/DDBJ whole genome shotgun (WGS) entry which is preliminary data.</text>
</comment>
<evidence type="ECO:0000256" key="4">
    <source>
        <dbReference type="ARBA" id="ARBA00023136"/>
    </source>
</evidence>
<keyword evidence="7" id="KW-1185">Reference proteome</keyword>
<dbReference type="PANTHER" id="PTHR43847">
    <property type="entry name" value="BLL3993 PROTEIN"/>
    <property type="match status" value="1"/>
</dbReference>
<feature type="transmembrane region" description="Helical" evidence="5">
    <location>
        <begin position="74"/>
        <end position="92"/>
    </location>
</feature>
<feature type="transmembrane region" description="Helical" evidence="5">
    <location>
        <begin position="36"/>
        <end position="54"/>
    </location>
</feature>
<dbReference type="EMBL" id="VCQU01000010">
    <property type="protein sequence ID" value="NMN98197.1"/>
    <property type="molecule type" value="Genomic_DNA"/>
</dbReference>
<gene>
    <name evidence="6" type="ORF">FGL95_24445</name>
</gene>
<dbReference type="Pfam" id="PF04191">
    <property type="entry name" value="PEMT"/>
    <property type="match status" value="1"/>
</dbReference>
<dbReference type="Gene3D" id="1.20.120.1630">
    <property type="match status" value="1"/>
</dbReference>
<protein>
    <submittedName>
        <fullName evidence="6">Isoprenylcysteine carboxylmethyltransferase family protein</fullName>
    </submittedName>
</protein>
<dbReference type="GO" id="GO:0012505">
    <property type="term" value="C:endomembrane system"/>
    <property type="evidence" value="ECO:0007669"/>
    <property type="project" value="UniProtKB-SubCell"/>
</dbReference>
<reference evidence="6 7" key="1">
    <citation type="submission" date="2019-05" db="EMBL/GenBank/DDBJ databases">
        <authorList>
            <person name="Lee S.D."/>
        </authorList>
    </citation>
    <scope>NUCLEOTIDE SEQUENCE [LARGE SCALE GENOMIC DNA]</scope>
    <source>
        <strain evidence="6 7">YC2-7</strain>
    </source>
</reference>
<dbReference type="Proteomes" id="UP000535543">
    <property type="component" value="Unassembled WGS sequence"/>
</dbReference>
<dbReference type="RefSeq" id="WP_169592116.1">
    <property type="nucleotide sequence ID" value="NZ_VCQU01000010.1"/>
</dbReference>
<reference evidence="6 7" key="2">
    <citation type="submission" date="2020-06" db="EMBL/GenBank/DDBJ databases">
        <title>Antribacter stalactiti gen. nov., sp. nov., a new member of the family Nacardiaceae isolated from a cave.</title>
        <authorList>
            <person name="Kim I.S."/>
        </authorList>
    </citation>
    <scope>NUCLEOTIDE SEQUENCE [LARGE SCALE GENOMIC DNA]</scope>
    <source>
        <strain evidence="6 7">YC2-7</strain>
    </source>
</reference>
<evidence type="ECO:0000256" key="2">
    <source>
        <dbReference type="ARBA" id="ARBA00022692"/>
    </source>
</evidence>
<evidence type="ECO:0000256" key="3">
    <source>
        <dbReference type="ARBA" id="ARBA00022989"/>
    </source>
</evidence>
<feature type="transmembrane region" description="Helical" evidence="5">
    <location>
        <begin position="6"/>
        <end position="24"/>
    </location>
</feature>
<evidence type="ECO:0000256" key="1">
    <source>
        <dbReference type="ARBA" id="ARBA00004127"/>
    </source>
</evidence>
<keyword evidence="3 5" id="KW-1133">Transmembrane helix</keyword>
<proteinExistence type="predicted"/>
<dbReference type="GO" id="GO:0008168">
    <property type="term" value="F:methyltransferase activity"/>
    <property type="evidence" value="ECO:0007669"/>
    <property type="project" value="UniProtKB-KW"/>
</dbReference>
<dbReference type="AlphaFoldDB" id="A0A848KRH1"/>
<accession>A0A848KRH1</accession>